<dbReference type="SUPFAM" id="SSF52540">
    <property type="entry name" value="P-loop containing nucleoside triphosphate hydrolases"/>
    <property type="match status" value="1"/>
</dbReference>
<sequence length="747" mass="85941">MKVPDLFKIGPLKEPKFYYYHPPSLSKEESNSWINSIPEGGIGRIEGYIKNEALSIQISCTDPQKMNQTHPYYYSSPTSNTESFQFYLKKPSFYAIKCEVPYSLLKPIEQFEGEGRIQIAFNKDKKEQWKSKFIQQYEDYLKGVDYPSSYIPIRALQLKLAHLTEKLNLPTTPIPSFEERKKQLIYRTRISGLVTGTDAARNLFIQTLLMRLNENKGENEWGVERHKISRNYSKWREYIQQHYLLLPEQELLNFLLCTSTQTRISPKPLHHKRNIEKKSIFPIFHFLPRGKELDEPFLVDVFERELNGALEKLGVIKEEGLKIIGFEQGPTLLRLNISLPKGIRLSDLQKNISDWQTEIGITDLSVFQGREKGIGTLTLPRHHRQTVFLRELVDTIAFKDYAIDKILPFVVGATETGEPLFEDLVRVKHLLVAGTTGSGKSIWLLQLILTLLLWVPSNQLMMYLIDPKRVEFPSFSPFKNVKVYTEMEEARQLLQALLELMETRYELLGKEGVRNIAQYNRKCKVAPMPYVMAVIDEFSDFCMQDEEGIVEESIIRLAQKSRACGIHLIIATQRPSVDVITGLIKANLPSRVVFHCSGRNDYSTILDQKPPFNLLGKGDGACMMEGNGLKRFQGAVIAKTEEEMDHLIHDYGKNQSGSTPISIEVSTKQQQSVPGGPLEELKRYIAFTGETRVTHLRKHMKMRMNDVKELMQLLVDENWLEAPKSRNSGYKLILSDKERENYLNNLA</sequence>
<evidence type="ECO:0000256" key="4">
    <source>
        <dbReference type="PROSITE-ProRule" id="PRU00289"/>
    </source>
</evidence>
<dbReference type="PANTHER" id="PTHR22683:SF41">
    <property type="entry name" value="DNA TRANSLOCASE FTSK"/>
    <property type="match status" value="1"/>
</dbReference>
<evidence type="ECO:0000256" key="1">
    <source>
        <dbReference type="ARBA" id="ARBA00004141"/>
    </source>
</evidence>
<keyword evidence="3 4" id="KW-0067">ATP-binding</keyword>
<keyword evidence="7" id="KW-1185">Reference proteome</keyword>
<dbReference type="Proteomes" id="UP000037109">
    <property type="component" value="Unassembled WGS sequence"/>
</dbReference>
<protein>
    <recommendedName>
        <fullName evidence="5">FtsK domain-containing protein</fullName>
    </recommendedName>
</protein>
<dbReference type="InterPro" id="IPR050206">
    <property type="entry name" value="FtsK/SpoIIIE/SftA"/>
</dbReference>
<reference evidence="7" key="1">
    <citation type="submission" date="2015-07" db="EMBL/GenBank/DDBJ databases">
        <title>Fjat-10036 dsm4.</title>
        <authorList>
            <person name="Liu B."/>
            <person name="Wang J."/>
            <person name="Zhu Y."/>
            <person name="Liu G."/>
            <person name="Chen Q."/>
            <person name="Chen Z."/>
            <person name="Lan J."/>
            <person name="Che J."/>
            <person name="Ge C."/>
            <person name="Shi H."/>
            <person name="Pan Z."/>
            <person name="Liu X."/>
        </authorList>
    </citation>
    <scope>NUCLEOTIDE SEQUENCE [LARGE SCALE GENOMIC DNA]</scope>
    <source>
        <strain evidence="7">DSM 4</strain>
    </source>
</reference>
<evidence type="ECO:0000313" key="6">
    <source>
        <dbReference type="EMBL" id="KON83522.1"/>
    </source>
</evidence>
<comment type="subcellular location">
    <subcellularLocation>
        <location evidence="1">Membrane</location>
        <topology evidence="1">Multi-pass membrane protein</topology>
    </subcellularLocation>
</comment>
<keyword evidence="2 4" id="KW-0547">Nucleotide-binding</keyword>
<accession>A0A0M0G1R5</accession>
<dbReference type="STRING" id="1459.AF332_27630"/>
<dbReference type="GO" id="GO:0005524">
    <property type="term" value="F:ATP binding"/>
    <property type="evidence" value="ECO:0007669"/>
    <property type="project" value="UniProtKB-UniRule"/>
</dbReference>
<dbReference type="InterPro" id="IPR002543">
    <property type="entry name" value="FtsK_dom"/>
</dbReference>
<dbReference type="PANTHER" id="PTHR22683">
    <property type="entry name" value="SPORULATION PROTEIN RELATED"/>
    <property type="match status" value="1"/>
</dbReference>
<dbReference type="Gene3D" id="3.40.50.300">
    <property type="entry name" value="P-loop containing nucleotide triphosphate hydrolases"/>
    <property type="match status" value="1"/>
</dbReference>
<dbReference type="EMBL" id="LGUF01000010">
    <property type="protein sequence ID" value="KON83522.1"/>
    <property type="molecule type" value="Genomic_DNA"/>
</dbReference>
<evidence type="ECO:0000256" key="3">
    <source>
        <dbReference type="ARBA" id="ARBA00022840"/>
    </source>
</evidence>
<dbReference type="InterPro" id="IPR027417">
    <property type="entry name" value="P-loop_NTPase"/>
</dbReference>
<dbReference type="OrthoDB" id="9807790at2"/>
<evidence type="ECO:0000313" key="7">
    <source>
        <dbReference type="Proteomes" id="UP000037109"/>
    </source>
</evidence>
<evidence type="ECO:0000259" key="5">
    <source>
        <dbReference type="PROSITE" id="PS50901"/>
    </source>
</evidence>
<dbReference type="GO" id="GO:0016020">
    <property type="term" value="C:membrane"/>
    <property type="evidence" value="ECO:0007669"/>
    <property type="project" value="UniProtKB-SubCell"/>
</dbReference>
<dbReference type="AlphaFoldDB" id="A0A0M0G1R5"/>
<proteinExistence type="predicted"/>
<dbReference type="PROSITE" id="PS50901">
    <property type="entry name" value="FTSK"/>
    <property type="match status" value="1"/>
</dbReference>
<dbReference type="Pfam" id="PF01580">
    <property type="entry name" value="FtsK_SpoIIIE"/>
    <property type="match status" value="1"/>
</dbReference>
<name>A0A0M0G1R5_SPOGL</name>
<feature type="binding site" evidence="4">
    <location>
        <begin position="434"/>
        <end position="441"/>
    </location>
    <ligand>
        <name>ATP</name>
        <dbReference type="ChEBI" id="CHEBI:30616"/>
    </ligand>
</feature>
<dbReference type="GO" id="GO:0003677">
    <property type="term" value="F:DNA binding"/>
    <property type="evidence" value="ECO:0007669"/>
    <property type="project" value="InterPro"/>
</dbReference>
<feature type="domain" description="FtsK" evidence="5">
    <location>
        <begin position="417"/>
        <end position="603"/>
    </location>
</feature>
<gene>
    <name evidence="6" type="ORF">AF332_27630</name>
</gene>
<dbReference type="PATRIC" id="fig|1459.3.peg.6092"/>
<organism evidence="6 7">
    <name type="scientific">Sporosarcina globispora</name>
    <name type="common">Bacillus globisporus</name>
    <dbReference type="NCBI Taxonomy" id="1459"/>
    <lineage>
        <taxon>Bacteria</taxon>
        <taxon>Bacillati</taxon>
        <taxon>Bacillota</taxon>
        <taxon>Bacilli</taxon>
        <taxon>Bacillales</taxon>
        <taxon>Caryophanaceae</taxon>
        <taxon>Sporosarcina</taxon>
    </lineage>
</organism>
<evidence type="ECO:0000256" key="2">
    <source>
        <dbReference type="ARBA" id="ARBA00022741"/>
    </source>
</evidence>
<comment type="caution">
    <text evidence="6">The sequence shown here is derived from an EMBL/GenBank/DDBJ whole genome shotgun (WGS) entry which is preliminary data.</text>
</comment>
<dbReference type="RefSeq" id="WP_053437840.1">
    <property type="nucleotide sequence ID" value="NZ_LGUF01000010.1"/>
</dbReference>